<name>A0ABD3GHQ6_9MARC</name>
<feature type="compositionally biased region" description="Basic and acidic residues" evidence="1">
    <location>
        <begin position="251"/>
        <end position="263"/>
    </location>
</feature>
<organism evidence="2 3">
    <name type="scientific">Riccia sorocarpa</name>
    <dbReference type="NCBI Taxonomy" id="122646"/>
    <lineage>
        <taxon>Eukaryota</taxon>
        <taxon>Viridiplantae</taxon>
        <taxon>Streptophyta</taxon>
        <taxon>Embryophyta</taxon>
        <taxon>Marchantiophyta</taxon>
        <taxon>Marchantiopsida</taxon>
        <taxon>Marchantiidae</taxon>
        <taxon>Marchantiales</taxon>
        <taxon>Ricciaceae</taxon>
        <taxon>Riccia</taxon>
    </lineage>
</organism>
<protein>
    <submittedName>
        <fullName evidence="2">Uncharacterized protein</fullName>
    </submittedName>
</protein>
<sequence>MARYKQTAQRKPKTTSGQRIEVDAGEVTFPDGVQRTGKVTLVRFDVPDSPTEVRISSPQEDIGVNEYPSSSRSYRDHFSSSSSSSEDTELNAEDKKGNVRAKELGIVFYACKANAGFIELWWEQLRNKKLQKSILPMAGIDKSSLGGVGEGGVVDHGLNVDDVITEDALADSLNRLRSQLIKDGKSNSHVWWFIELCYNNQVEPTLIGRLPTSKLFKRVTDKKFDFHKYLASRGIKRLPSQQGSTVQSTGSRREEGTRIEETSRANVSSSSTSGGRTDHVHSGDSALLKGKQVVDATAGSDVTTSVVRVLANKPVPATIASSGAAQGIKRKAVTVEKHKGFNPEETTVGFEKEANVTMLMDTANTDEMEKVQLELSQWYPLGYDTLVWYRDIAIVISTLENYSDELQFEFVIGSFETLDESMLGDWHETPDDIVLIVKVRGSSSQSKSWKDIIPKKFLPLTLNFQRSSAKDVEFNPPITEWTTDLQESEPHKKERLQKNKKSALLKGNPKYEFCSGMAKGYVNPKGISNTFRQVAPFQVLGPTHALAKYVASWKASAKAPLDYSDNQSFEHDDGHPEVSSQHAEASPKDNRAEDPQPIEPSNPVPHFDLAEMNAPDPGFTRAGGGERSFKKH</sequence>
<dbReference type="EMBL" id="JBJQOH010000007">
    <property type="protein sequence ID" value="KAL3678708.1"/>
    <property type="molecule type" value="Genomic_DNA"/>
</dbReference>
<evidence type="ECO:0000313" key="3">
    <source>
        <dbReference type="Proteomes" id="UP001633002"/>
    </source>
</evidence>
<dbReference type="Proteomes" id="UP001633002">
    <property type="component" value="Unassembled WGS sequence"/>
</dbReference>
<accession>A0ABD3GHQ6</accession>
<proteinExistence type="predicted"/>
<feature type="region of interest" description="Disordered" evidence="1">
    <location>
        <begin position="564"/>
        <end position="632"/>
    </location>
</feature>
<feature type="compositionally biased region" description="Low complexity" evidence="1">
    <location>
        <begin position="240"/>
        <end position="250"/>
    </location>
</feature>
<gene>
    <name evidence="2" type="ORF">R1sor_021664</name>
</gene>
<evidence type="ECO:0000313" key="2">
    <source>
        <dbReference type="EMBL" id="KAL3678708.1"/>
    </source>
</evidence>
<feature type="region of interest" description="Disordered" evidence="1">
    <location>
        <begin position="49"/>
        <end position="94"/>
    </location>
</feature>
<dbReference type="AlphaFoldDB" id="A0ABD3GHQ6"/>
<comment type="caution">
    <text evidence="2">The sequence shown here is derived from an EMBL/GenBank/DDBJ whole genome shotgun (WGS) entry which is preliminary data.</text>
</comment>
<evidence type="ECO:0000256" key="1">
    <source>
        <dbReference type="SAM" id="MobiDB-lite"/>
    </source>
</evidence>
<feature type="region of interest" description="Disordered" evidence="1">
    <location>
        <begin position="237"/>
        <end position="286"/>
    </location>
</feature>
<keyword evidence="3" id="KW-1185">Reference proteome</keyword>
<feature type="compositionally biased region" description="Basic and acidic residues" evidence="1">
    <location>
        <begin position="585"/>
        <end position="594"/>
    </location>
</feature>
<feature type="region of interest" description="Disordered" evidence="1">
    <location>
        <begin position="1"/>
        <end position="28"/>
    </location>
</feature>
<reference evidence="2 3" key="1">
    <citation type="submission" date="2024-09" db="EMBL/GenBank/DDBJ databases">
        <title>Chromosome-scale assembly of Riccia sorocarpa.</title>
        <authorList>
            <person name="Paukszto L."/>
        </authorList>
    </citation>
    <scope>NUCLEOTIDE SEQUENCE [LARGE SCALE GENOMIC DNA]</scope>
    <source>
        <strain evidence="2">LP-2024</strain>
        <tissue evidence="2">Aerial parts of the thallus</tissue>
    </source>
</reference>